<dbReference type="PANTHER" id="PTHR30055:SF231">
    <property type="entry name" value="TRANSCRIPTIONAL REGULATORY PROTEIN (PROBABLY DEOR-FAMILY)-RELATED"/>
    <property type="match status" value="1"/>
</dbReference>
<dbReference type="Gene3D" id="1.10.357.10">
    <property type="entry name" value="Tetracycline Repressor, domain 2"/>
    <property type="match status" value="1"/>
</dbReference>
<name>A0ABW1XL48_9ALTE</name>
<dbReference type="EMBL" id="JBHSUS010000001">
    <property type="protein sequence ID" value="MFC6440857.1"/>
    <property type="molecule type" value="Genomic_DNA"/>
</dbReference>
<protein>
    <submittedName>
        <fullName evidence="4">TetR/AcrR family transcriptional regulator</fullName>
    </submittedName>
</protein>
<dbReference type="RefSeq" id="WP_165490808.1">
    <property type="nucleotide sequence ID" value="NZ_JBHSUS010000001.1"/>
</dbReference>
<dbReference type="InterPro" id="IPR009057">
    <property type="entry name" value="Homeodomain-like_sf"/>
</dbReference>
<dbReference type="Proteomes" id="UP001596364">
    <property type="component" value="Unassembled WGS sequence"/>
</dbReference>
<proteinExistence type="predicted"/>
<reference evidence="5" key="1">
    <citation type="journal article" date="2019" name="Int. J. Syst. Evol. Microbiol.">
        <title>The Global Catalogue of Microorganisms (GCM) 10K type strain sequencing project: providing services to taxonomists for standard genome sequencing and annotation.</title>
        <authorList>
            <consortium name="The Broad Institute Genomics Platform"/>
            <consortium name="The Broad Institute Genome Sequencing Center for Infectious Disease"/>
            <person name="Wu L."/>
            <person name="Ma J."/>
        </authorList>
    </citation>
    <scope>NUCLEOTIDE SEQUENCE [LARGE SCALE GENOMIC DNA]</scope>
    <source>
        <strain evidence="5">CGMCC 1.16031</strain>
    </source>
</reference>
<dbReference type="PANTHER" id="PTHR30055">
    <property type="entry name" value="HTH-TYPE TRANSCRIPTIONAL REGULATOR RUTR"/>
    <property type="match status" value="1"/>
</dbReference>
<dbReference type="InterPro" id="IPR001647">
    <property type="entry name" value="HTH_TetR"/>
</dbReference>
<feature type="domain" description="HTH tetR-type" evidence="3">
    <location>
        <begin position="14"/>
        <end position="74"/>
    </location>
</feature>
<dbReference type="PROSITE" id="PS50977">
    <property type="entry name" value="HTH_TETR_2"/>
    <property type="match status" value="1"/>
</dbReference>
<dbReference type="Pfam" id="PF00440">
    <property type="entry name" value="TetR_N"/>
    <property type="match status" value="1"/>
</dbReference>
<evidence type="ECO:0000256" key="1">
    <source>
        <dbReference type="ARBA" id="ARBA00023125"/>
    </source>
</evidence>
<evidence type="ECO:0000313" key="4">
    <source>
        <dbReference type="EMBL" id="MFC6440857.1"/>
    </source>
</evidence>
<dbReference type="InterPro" id="IPR050109">
    <property type="entry name" value="HTH-type_TetR-like_transc_reg"/>
</dbReference>
<evidence type="ECO:0000256" key="2">
    <source>
        <dbReference type="PROSITE-ProRule" id="PRU00335"/>
    </source>
</evidence>
<organism evidence="4 5">
    <name type="scientific">Pseudobowmanella zhangzhouensis</name>
    <dbReference type="NCBI Taxonomy" id="1537679"/>
    <lineage>
        <taxon>Bacteria</taxon>
        <taxon>Pseudomonadati</taxon>
        <taxon>Pseudomonadota</taxon>
        <taxon>Gammaproteobacteria</taxon>
        <taxon>Alteromonadales</taxon>
        <taxon>Alteromonadaceae</taxon>
    </lineage>
</organism>
<evidence type="ECO:0000259" key="3">
    <source>
        <dbReference type="PROSITE" id="PS50977"/>
    </source>
</evidence>
<keyword evidence="5" id="KW-1185">Reference proteome</keyword>
<sequence length="201" mass="22716">MQYQGRPAQRRDSQLRRQAILQATLDIIAEQGVREVRHRAVASRAGVPLSATTYYFSDINALLHDALLYFLESGMATIEEIQQQALTLSSLPRTEQIDALSQLLADYVAQQVNDRANRHIEWAFRECALRDNNLAHAQITVQHTMLNAISAYFRLNDKSHQQADLLANAVLGTLLQLEYQALLGMPDDNVLILRSLLDHLL</sequence>
<evidence type="ECO:0000313" key="5">
    <source>
        <dbReference type="Proteomes" id="UP001596364"/>
    </source>
</evidence>
<feature type="DNA-binding region" description="H-T-H motif" evidence="2">
    <location>
        <begin position="37"/>
        <end position="56"/>
    </location>
</feature>
<keyword evidence="1 2" id="KW-0238">DNA-binding</keyword>
<comment type="caution">
    <text evidence="4">The sequence shown here is derived from an EMBL/GenBank/DDBJ whole genome shotgun (WGS) entry which is preliminary data.</text>
</comment>
<accession>A0ABW1XL48</accession>
<gene>
    <name evidence="4" type="ORF">ACFP85_11950</name>
</gene>
<dbReference type="SUPFAM" id="SSF46689">
    <property type="entry name" value="Homeodomain-like"/>
    <property type="match status" value="1"/>
</dbReference>